<evidence type="ECO:0000313" key="6">
    <source>
        <dbReference type="Proteomes" id="UP000219167"/>
    </source>
</evidence>
<dbReference type="CDD" id="cd03219">
    <property type="entry name" value="ABC_Mj1267_LivG_branched"/>
    <property type="match status" value="1"/>
</dbReference>
<dbReference type="InterPro" id="IPR027417">
    <property type="entry name" value="P-loop_NTPase"/>
</dbReference>
<evidence type="ECO:0000256" key="1">
    <source>
        <dbReference type="ARBA" id="ARBA00022448"/>
    </source>
</evidence>
<dbReference type="GO" id="GO:1903806">
    <property type="term" value="P:L-isoleucine import across plasma membrane"/>
    <property type="evidence" value="ECO:0007669"/>
    <property type="project" value="TreeGrafter"/>
</dbReference>
<proteinExistence type="predicted"/>
<dbReference type="GO" id="GO:0015192">
    <property type="term" value="F:L-phenylalanine transmembrane transporter activity"/>
    <property type="evidence" value="ECO:0007669"/>
    <property type="project" value="TreeGrafter"/>
</dbReference>
<evidence type="ECO:0000256" key="2">
    <source>
        <dbReference type="ARBA" id="ARBA00022741"/>
    </source>
</evidence>
<dbReference type="GO" id="GO:0042941">
    <property type="term" value="P:D-alanine transmembrane transport"/>
    <property type="evidence" value="ECO:0007669"/>
    <property type="project" value="TreeGrafter"/>
</dbReference>
<dbReference type="GO" id="GO:0015188">
    <property type="term" value="F:L-isoleucine transmembrane transporter activity"/>
    <property type="evidence" value="ECO:0007669"/>
    <property type="project" value="TreeGrafter"/>
</dbReference>
<keyword evidence="1" id="KW-0813">Transport</keyword>
<dbReference type="EMBL" id="OBQD01000056">
    <property type="protein sequence ID" value="SOC48384.1"/>
    <property type="molecule type" value="Genomic_DNA"/>
</dbReference>
<keyword evidence="2" id="KW-0547">Nucleotide-binding</keyword>
<dbReference type="GO" id="GO:0005524">
    <property type="term" value="F:ATP binding"/>
    <property type="evidence" value="ECO:0007669"/>
    <property type="project" value="UniProtKB-KW"/>
</dbReference>
<keyword evidence="6" id="KW-1185">Reference proteome</keyword>
<dbReference type="SMART" id="SM00382">
    <property type="entry name" value="AAA"/>
    <property type="match status" value="1"/>
</dbReference>
<evidence type="ECO:0000259" key="4">
    <source>
        <dbReference type="PROSITE" id="PS50893"/>
    </source>
</evidence>
<dbReference type="Pfam" id="PF12399">
    <property type="entry name" value="BCA_ABC_TP_C"/>
    <property type="match status" value="1"/>
</dbReference>
<keyword evidence="3 5" id="KW-0067">ATP-binding</keyword>
<evidence type="ECO:0000313" key="5">
    <source>
        <dbReference type="EMBL" id="SOC48384.1"/>
    </source>
</evidence>
<dbReference type="Pfam" id="PF00005">
    <property type="entry name" value="ABC_tran"/>
    <property type="match status" value="1"/>
</dbReference>
<dbReference type="OrthoDB" id="9779872at2"/>
<dbReference type="SUPFAM" id="SSF52540">
    <property type="entry name" value="P-loop containing nucleoside triphosphate hydrolases"/>
    <property type="match status" value="1"/>
</dbReference>
<name>A0A285V2L8_9HYPH</name>
<dbReference type="GO" id="GO:0016887">
    <property type="term" value="F:ATP hydrolysis activity"/>
    <property type="evidence" value="ECO:0007669"/>
    <property type="project" value="InterPro"/>
</dbReference>
<dbReference type="InterPro" id="IPR032823">
    <property type="entry name" value="BCA_ABC_TP_C"/>
</dbReference>
<dbReference type="Proteomes" id="UP000219167">
    <property type="component" value="Unassembled WGS sequence"/>
</dbReference>
<reference evidence="5 6" key="1">
    <citation type="submission" date="2017-08" db="EMBL/GenBank/DDBJ databases">
        <authorList>
            <person name="de Groot N.N."/>
        </authorList>
    </citation>
    <scope>NUCLEOTIDE SEQUENCE [LARGE SCALE GENOMIC DNA]</scope>
    <source>
        <strain evidence="5 6">JC85</strain>
    </source>
</reference>
<dbReference type="PANTHER" id="PTHR45772">
    <property type="entry name" value="CONSERVED COMPONENT OF ABC TRANSPORTER FOR NATURAL AMINO ACIDS-RELATED"/>
    <property type="match status" value="1"/>
</dbReference>
<dbReference type="GO" id="GO:1903805">
    <property type="term" value="P:L-valine import across plasma membrane"/>
    <property type="evidence" value="ECO:0007669"/>
    <property type="project" value="TreeGrafter"/>
</dbReference>
<sequence length="247" mass="26108">MNPVLEVTNLRKAFGGNVAVNGISFSLTPGEIVGLLGPNGSGKTTVINVISGSLKANGGSVWLDGREITGFQPHRIAALGVTRTFQLVRVAHGMSALDNLTSAMAFTGARLTGEPARSKAIAILERIGLSNCSGLRAGDMTYIDQKRLELARALALEPKVLLLDEWLAGLNPTELQEGISLIQTLRESGIAILMVEHVMVAIRALCNRSIVLATGKLIADGPTEQVLANADVKRAYLGETEDEAIDA</sequence>
<dbReference type="RefSeq" id="WP_097143494.1">
    <property type="nucleotide sequence ID" value="NZ_OBQD01000056.1"/>
</dbReference>
<dbReference type="Gene3D" id="3.40.50.300">
    <property type="entry name" value="P-loop containing nucleotide triphosphate hydrolases"/>
    <property type="match status" value="1"/>
</dbReference>
<dbReference type="InterPro" id="IPR003439">
    <property type="entry name" value="ABC_transporter-like_ATP-bd"/>
</dbReference>
<dbReference type="PROSITE" id="PS50893">
    <property type="entry name" value="ABC_TRANSPORTER_2"/>
    <property type="match status" value="1"/>
</dbReference>
<dbReference type="GO" id="GO:0015808">
    <property type="term" value="P:L-alanine transport"/>
    <property type="evidence" value="ECO:0007669"/>
    <property type="project" value="TreeGrafter"/>
</dbReference>
<dbReference type="InterPro" id="IPR003593">
    <property type="entry name" value="AAA+_ATPase"/>
</dbReference>
<feature type="domain" description="ABC transporter" evidence="4">
    <location>
        <begin position="5"/>
        <end position="239"/>
    </location>
</feature>
<organism evidence="5 6">
    <name type="scientific">Rhizobium subbaraonis</name>
    <dbReference type="NCBI Taxonomy" id="908946"/>
    <lineage>
        <taxon>Bacteria</taxon>
        <taxon>Pseudomonadati</taxon>
        <taxon>Pseudomonadota</taxon>
        <taxon>Alphaproteobacteria</taxon>
        <taxon>Hyphomicrobiales</taxon>
        <taxon>Rhizobiaceae</taxon>
        <taxon>Rhizobium/Agrobacterium group</taxon>
        <taxon>Rhizobium</taxon>
    </lineage>
</organism>
<dbReference type="InterPro" id="IPR051120">
    <property type="entry name" value="ABC_AA/LPS_Transport"/>
</dbReference>
<dbReference type="GO" id="GO:0005886">
    <property type="term" value="C:plasma membrane"/>
    <property type="evidence" value="ECO:0007669"/>
    <property type="project" value="TreeGrafter"/>
</dbReference>
<gene>
    <name evidence="5" type="ORF">SAMN05892877_1565</name>
</gene>
<protein>
    <submittedName>
        <fullName evidence="5">Branched-chain amino acid transport system ATP-binding protein</fullName>
    </submittedName>
</protein>
<dbReference type="GO" id="GO:0005304">
    <property type="term" value="F:L-valine transmembrane transporter activity"/>
    <property type="evidence" value="ECO:0007669"/>
    <property type="project" value="TreeGrafter"/>
</dbReference>
<dbReference type="AlphaFoldDB" id="A0A285V2L8"/>
<dbReference type="PANTHER" id="PTHR45772:SF7">
    <property type="entry name" value="AMINO ACID ABC TRANSPORTER ATP-BINDING PROTEIN"/>
    <property type="match status" value="1"/>
</dbReference>
<accession>A0A285V2L8</accession>
<evidence type="ECO:0000256" key="3">
    <source>
        <dbReference type="ARBA" id="ARBA00022840"/>
    </source>
</evidence>